<feature type="domain" description="Transposase IS200-like" evidence="1">
    <location>
        <begin position="17"/>
        <end position="131"/>
    </location>
</feature>
<name>A0ABT9CRM5_9PSED</name>
<protein>
    <submittedName>
        <fullName evidence="2">Transposase</fullName>
    </submittedName>
</protein>
<sequence length="152" mass="17702">MSKHAQACRLRLGRYSQTGQIYLVTSVVQERIPIFNDFRLGRLIVEEFRRAQMSGQAKSLAWVVMPDHFHWLLELGNYSLDQLMKQVKACSSLSINRATQREGQLWQKGFHDRAIRREENLQNVARYVVANPLRAGLVTRLGDYSLWDAIWI</sequence>
<evidence type="ECO:0000259" key="1">
    <source>
        <dbReference type="SMART" id="SM01321"/>
    </source>
</evidence>
<dbReference type="InterPro" id="IPR052715">
    <property type="entry name" value="RAYT_transposase"/>
</dbReference>
<dbReference type="SMART" id="SM01321">
    <property type="entry name" value="Y1_Tnp"/>
    <property type="match status" value="1"/>
</dbReference>
<gene>
    <name evidence="2" type="ORF">Q6A51_11340</name>
</gene>
<dbReference type="InterPro" id="IPR036515">
    <property type="entry name" value="Transposase_17_sf"/>
</dbReference>
<dbReference type="InterPro" id="IPR002686">
    <property type="entry name" value="Transposase_17"/>
</dbReference>
<dbReference type="Pfam" id="PF01797">
    <property type="entry name" value="Y1_Tnp"/>
    <property type="match status" value="1"/>
</dbReference>
<accession>A0ABT9CRM5</accession>
<evidence type="ECO:0000313" key="2">
    <source>
        <dbReference type="EMBL" id="MDO7927377.1"/>
    </source>
</evidence>
<proteinExistence type="predicted"/>
<dbReference type="PANTHER" id="PTHR36966:SF1">
    <property type="entry name" value="REP-ASSOCIATED TYROSINE TRANSPOSASE"/>
    <property type="match status" value="1"/>
</dbReference>
<keyword evidence="3" id="KW-1185">Reference proteome</keyword>
<organism evidence="2 3">
    <name type="scientific">Pseudomonas serbiensis</name>
    <dbReference type="NCBI Taxonomy" id="3064350"/>
    <lineage>
        <taxon>Bacteria</taxon>
        <taxon>Pseudomonadati</taxon>
        <taxon>Pseudomonadota</taxon>
        <taxon>Gammaproteobacteria</taxon>
        <taxon>Pseudomonadales</taxon>
        <taxon>Pseudomonadaceae</taxon>
        <taxon>Pseudomonas</taxon>
    </lineage>
</organism>
<dbReference type="NCBIfam" id="NF047646">
    <property type="entry name" value="REP_Tyr_transpos"/>
    <property type="match status" value="1"/>
</dbReference>
<evidence type="ECO:0000313" key="3">
    <source>
        <dbReference type="Proteomes" id="UP001223016"/>
    </source>
</evidence>
<reference evidence="2 3" key="1">
    <citation type="submission" date="2023-07" db="EMBL/GenBank/DDBJ databases">
        <title>Identification of four novel Pseudomonas species associated with bacterial leaf spot of cucurbits.</title>
        <authorList>
            <person name="Fullem K.R."/>
        </authorList>
    </citation>
    <scope>NUCLEOTIDE SEQUENCE [LARGE SCALE GENOMIC DNA]</scope>
    <source>
        <strain evidence="2 3">KFB 138</strain>
    </source>
</reference>
<dbReference type="RefSeq" id="WP_304574827.1">
    <property type="nucleotide sequence ID" value="NZ_JAUQOO010000007.1"/>
</dbReference>
<dbReference type="SUPFAM" id="SSF143422">
    <property type="entry name" value="Transposase IS200-like"/>
    <property type="match status" value="1"/>
</dbReference>
<comment type="caution">
    <text evidence="2">The sequence shown here is derived from an EMBL/GenBank/DDBJ whole genome shotgun (WGS) entry which is preliminary data.</text>
</comment>
<dbReference type="PANTHER" id="PTHR36966">
    <property type="entry name" value="REP-ASSOCIATED TYROSINE TRANSPOSASE"/>
    <property type="match status" value="1"/>
</dbReference>
<dbReference type="Gene3D" id="3.30.70.1290">
    <property type="entry name" value="Transposase IS200-like"/>
    <property type="match status" value="1"/>
</dbReference>
<dbReference type="Proteomes" id="UP001223016">
    <property type="component" value="Unassembled WGS sequence"/>
</dbReference>
<dbReference type="EMBL" id="JAUQOO010000007">
    <property type="protein sequence ID" value="MDO7927377.1"/>
    <property type="molecule type" value="Genomic_DNA"/>
</dbReference>